<keyword evidence="4 7" id="KW-0418">Kinase</keyword>
<feature type="binding site" evidence="7">
    <location>
        <position position="547"/>
    </location>
    <ligand>
        <name>ATP</name>
        <dbReference type="ChEBI" id="CHEBI:30616"/>
    </ligand>
</feature>
<dbReference type="Pfam" id="PF13089">
    <property type="entry name" value="PP_kinase_N"/>
    <property type="match status" value="1"/>
</dbReference>
<feature type="domain" description="PLD phosphodiesterase" evidence="9">
    <location>
        <begin position="413"/>
        <end position="447"/>
    </location>
</feature>
<dbReference type="eggNOG" id="COG0855">
    <property type="taxonomic scope" value="Bacteria"/>
</dbReference>
<dbReference type="SUPFAM" id="SSF143724">
    <property type="entry name" value="PHP14-like"/>
    <property type="match status" value="1"/>
</dbReference>
<dbReference type="PANTHER" id="PTHR30218:SF0">
    <property type="entry name" value="POLYPHOSPHATE KINASE"/>
    <property type="match status" value="1"/>
</dbReference>
<feature type="binding site" evidence="7">
    <location>
        <position position="41"/>
    </location>
    <ligand>
        <name>ATP</name>
        <dbReference type="ChEBI" id="CHEBI:30616"/>
    </ligand>
</feature>
<comment type="similarity">
    <text evidence="7 8">Belongs to the polyphosphate kinase 1 (PPK1) family.</text>
</comment>
<dbReference type="GO" id="GO:0046872">
    <property type="term" value="F:metal ion binding"/>
    <property type="evidence" value="ECO:0007669"/>
    <property type="project" value="UniProtKB-KW"/>
</dbReference>
<evidence type="ECO:0000256" key="6">
    <source>
        <dbReference type="ARBA" id="ARBA00022842"/>
    </source>
</evidence>
<dbReference type="InterPro" id="IPR001736">
    <property type="entry name" value="PLipase_D/transphosphatidylase"/>
</dbReference>
<dbReference type="InterPro" id="IPR041108">
    <property type="entry name" value="PP_kinase_C_1"/>
</dbReference>
<dbReference type="AlphaFoldDB" id="W7Y7R0"/>
<accession>W7Y7R0</accession>
<dbReference type="EMBL" id="BAMD01000041">
    <property type="protein sequence ID" value="GAF04272.1"/>
    <property type="molecule type" value="Genomic_DNA"/>
</dbReference>
<evidence type="ECO:0000256" key="3">
    <source>
        <dbReference type="ARBA" id="ARBA00022741"/>
    </source>
</evidence>
<evidence type="ECO:0000256" key="7">
    <source>
        <dbReference type="HAMAP-Rule" id="MF_00347"/>
    </source>
</evidence>
<keyword evidence="7" id="KW-0479">Metal-binding</keyword>
<evidence type="ECO:0000256" key="5">
    <source>
        <dbReference type="ARBA" id="ARBA00022840"/>
    </source>
</evidence>
<dbReference type="PROSITE" id="PS50035">
    <property type="entry name" value="PLD"/>
    <property type="match status" value="1"/>
</dbReference>
<keyword evidence="11" id="KW-1185">Reference proteome</keyword>
<feature type="active site" description="Phosphohistidine intermediate" evidence="7">
    <location>
        <position position="418"/>
    </location>
</feature>
<protein>
    <recommendedName>
        <fullName evidence="7 8">Polyphosphate kinase</fullName>
        <ecNumber evidence="7 8">2.7.4.1</ecNumber>
    </recommendedName>
    <alternativeName>
        <fullName evidence="7">ATP-polyphosphate phosphotransferase</fullName>
    </alternativeName>
    <alternativeName>
        <fullName evidence="7">Polyphosphoric acid kinase</fullName>
    </alternativeName>
</protein>
<dbReference type="Pfam" id="PF13090">
    <property type="entry name" value="PP_kinase_C"/>
    <property type="match status" value="1"/>
</dbReference>
<dbReference type="Gene3D" id="3.30.870.10">
    <property type="entry name" value="Endonuclease Chain A"/>
    <property type="match status" value="2"/>
</dbReference>
<dbReference type="PIRSF" id="PIRSF015589">
    <property type="entry name" value="PP_kinase"/>
    <property type="match status" value="1"/>
</dbReference>
<dbReference type="InterPro" id="IPR024953">
    <property type="entry name" value="PP_kinase_middle"/>
</dbReference>
<dbReference type="GO" id="GO:0009358">
    <property type="term" value="C:polyphosphate kinase complex"/>
    <property type="evidence" value="ECO:0007669"/>
    <property type="project" value="InterPro"/>
</dbReference>
<dbReference type="Proteomes" id="UP000019402">
    <property type="component" value="Unassembled WGS sequence"/>
</dbReference>
<dbReference type="GO" id="GO:0006799">
    <property type="term" value="P:polyphosphate biosynthetic process"/>
    <property type="evidence" value="ECO:0007669"/>
    <property type="project" value="UniProtKB-UniRule"/>
</dbReference>
<dbReference type="NCBIfam" id="TIGR03705">
    <property type="entry name" value="poly_P_kin"/>
    <property type="match status" value="1"/>
</dbReference>
<name>W7Y7R0_9BACT</name>
<feature type="binding site" evidence="7">
    <location>
        <position position="358"/>
    </location>
    <ligand>
        <name>Mg(2+)</name>
        <dbReference type="ChEBI" id="CHEBI:18420"/>
    </ligand>
</feature>
<comment type="cofactor">
    <cofactor evidence="7">
        <name>Mg(2+)</name>
        <dbReference type="ChEBI" id="CHEBI:18420"/>
    </cofactor>
</comment>
<dbReference type="Gene3D" id="1.20.58.310">
    <property type="entry name" value="Polyphosphate kinase N-terminal domain"/>
    <property type="match status" value="1"/>
</dbReference>
<evidence type="ECO:0000256" key="4">
    <source>
        <dbReference type="ARBA" id="ARBA00022777"/>
    </source>
</evidence>
<dbReference type="SUPFAM" id="SSF140356">
    <property type="entry name" value="PPK N-terminal domain-like"/>
    <property type="match status" value="1"/>
</dbReference>
<evidence type="ECO:0000256" key="2">
    <source>
        <dbReference type="ARBA" id="ARBA00022679"/>
    </source>
</evidence>
<evidence type="ECO:0000259" key="9">
    <source>
        <dbReference type="PROSITE" id="PS50035"/>
    </source>
</evidence>
<dbReference type="PANTHER" id="PTHR30218">
    <property type="entry name" value="POLYPHOSPHATE KINASE"/>
    <property type="match status" value="1"/>
</dbReference>
<keyword evidence="3 7" id="KW-0547">Nucleotide-binding</keyword>
<keyword evidence="5 7" id="KW-0067">ATP-binding</keyword>
<dbReference type="GO" id="GO:0008976">
    <property type="term" value="F:polyphosphate kinase activity"/>
    <property type="evidence" value="ECO:0007669"/>
    <property type="project" value="UniProtKB-UniRule"/>
</dbReference>
<dbReference type="GO" id="GO:0005524">
    <property type="term" value="F:ATP binding"/>
    <property type="evidence" value="ECO:0007669"/>
    <property type="project" value="UniProtKB-KW"/>
</dbReference>
<dbReference type="SUPFAM" id="SSF56024">
    <property type="entry name" value="Phospholipase D/nuclease"/>
    <property type="match status" value="2"/>
</dbReference>
<dbReference type="InterPro" id="IPR003414">
    <property type="entry name" value="PP_kinase"/>
</dbReference>
<dbReference type="Pfam" id="PF02503">
    <property type="entry name" value="PP_kinase"/>
    <property type="match status" value="1"/>
</dbReference>
<gene>
    <name evidence="7" type="primary">ppk</name>
    <name evidence="10" type="ORF">JCM21142_72969</name>
</gene>
<dbReference type="InterPro" id="IPR036832">
    <property type="entry name" value="PPK_N_dom_sf"/>
</dbReference>
<reference evidence="10 11" key="1">
    <citation type="journal article" date="2014" name="Genome Announc.">
        <title>Draft Genome Sequence of Cytophaga fermentans JCM 21142T, a Facultative Anaerobe Isolated from Marine Mud.</title>
        <authorList>
            <person name="Starns D."/>
            <person name="Oshima K."/>
            <person name="Suda W."/>
            <person name="Iino T."/>
            <person name="Yuki M."/>
            <person name="Inoue J."/>
            <person name="Kitamura K."/>
            <person name="Iida T."/>
            <person name="Darby A."/>
            <person name="Hattori M."/>
            <person name="Ohkuma M."/>
        </authorList>
    </citation>
    <scope>NUCLEOTIDE SEQUENCE [LARGE SCALE GENOMIC DNA]</scope>
    <source>
        <strain evidence="10 11">JCM 21142</strain>
    </source>
</reference>
<dbReference type="Pfam" id="PF17941">
    <property type="entry name" value="PP_kinase_C_1"/>
    <property type="match status" value="1"/>
</dbReference>
<comment type="function">
    <text evidence="7 8">Catalyzes the reversible transfer of the terminal phosphate of ATP to form a long-chain polyphosphate (polyP).</text>
</comment>
<evidence type="ECO:0000256" key="8">
    <source>
        <dbReference type="RuleBase" id="RU003800"/>
    </source>
</evidence>
<proteinExistence type="inferred from homology"/>
<dbReference type="EC" id="2.7.4.1" evidence="7 8"/>
<dbReference type="NCBIfam" id="NF003917">
    <property type="entry name" value="PRK05443.1-1"/>
    <property type="match status" value="1"/>
</dbReference>
<comment type="catalytic activity">
    <reaction evidence="7 8">
        <text>[phosphate](n) + ATP = [phosphate](n+1) + ADP</text>
        <dbReference type="Rhea" id="RHEA:19573"/>
        <dbReference type="Rhea" id="RHEA-COMP:9859"/>
        <dbReference type="Rhea" id="RHEA-COMP:14280"/>
        <dbReference type="ChEBI" id="CHEBI:16838"/>
        <dbReference type="ChEBI" id="CHEBI:30616"/>
        <dbReference type="ChEBI" id="CHEBI:456216"/>
        <dbReference type="EC" id="2.7.4.1"/>
    </reaction>
</comment>
<comment type="PTM">
    <text evidence="7 8">An intermediate of this reaction is the autophosphorylated ppk in which a phosphate is covalently linked to a histidine residue through a N-P bond.</text>
</comment>
<comment type="caution">
    <text evidence="10">The sequence shown here is derived from an EMBL/GenBank/DDBJ whole genome shotgun (WGS) entry which is preliminary data.</text>
</comment>
<dbReference type="InterPro" id="IPR025200">
    <property type="entry name" value="PPK_C_dom2"/>
</dbReference>
<organism evidence="10 11">
    <name type="scientific">Saccharicrinis fermentans DSM 9555 = JCM 21142</name>
    <dbReference type="NCBI Taxonomy" id="869213"/>
    <lineage>
        <taxon>Bacteria</taxon>
        <taxon>Pseudomonadati</taxon>
        <taxon>Bacteroidota</taxon>
        <taxon>Bacteroidia</taxon>
        <taxon>Marinilabiliales</taxon>
        <taxon>Marinilabiliaceae</taxon>
        <taxon>Saccharicrinis</taxon>
    </lineage>
</organism>
<feature type="binding site" evidence="7">
    <location>
        <position position="451"/>
    </location>
    <ligand>
        <name>ATP</name>
        <dbReference type="ChEBI" id="CHEBI:30616"/>
    </ligand>
</feature>
<dbReference type="RefSeq" id="WP_161636288.1">
    <property type="nucleotide sequence ID" value="NZ_BAMD01000041.1"/>
</dbReference>
<dbReference type="Gene3D" id="3.30.1840.10">
    <property type="entry name" value="Polyphosphate kinase middle domain"/>
    <property type="match status" value="1"/>
</dbReference>
<evidence type="ECO:0000313" key="11">
    <source>
        <dbReference type="Proteomes" id="UP000019402"/>
    </source>
</evidence>
<sequence length="668" mass="78823">MKYIDRDLSWLSFNARVLQEVESETVPLLERLKFVAIYSSNLEEFYKVRVAGHRFEQKYNGDKKNKFGFRPSYILQQINAIVSEQQEKLGQLFYHELVPAMAREGIHFLYENIDKENLKLVSDYFDQHLKNNFVLRKIDDDASIDLVHQTVYLYFISLKGKYLLELDYDKWGRFITLYHDEKETRIIQLDDIFRYNVEKYLSKETEVYAVKISRDAELYIDEEQEDSIVRKIKRSLKKRETGLPSRLLFNEDIPFKHINYLRKKIDVDMTGLLPGGKYHNYYDFFKFPFFSHKPHLYNKKFSTVACSKLDNAADYFEQLKISDVFLSYPYQDFSYVANVLHKAALDAQVQEINITLYRVNKTSEICKALEKAAHKGKKVFVLVEVLARFDEESNIYWGERLEKAGASVKYGVKELKVHAKIFTIKRKEDKEIITYAYLGTGNLNEKTAKIYADHGILTVDKRYTHDLDEVFSFLKDETYRPEFKYLLVAPFVLRKGIYDLIDQEIEWAKSGKKAEMNIKLNSFEDPKMIHKIRQAADEGVTINMVVRGICCYFPLTKQQQNNIKIVSIVDQFLEHTRIYHFHHNGSPITYLASADWMTRNLSNRIEVAFPVFDKENQQLLVEEIYCQLSDSLKGRYLTQDAKNAYVDGKNKRTSQQLMFDLVKKYVRY</sequence>
<dbReference type="InterPro" id="IPR036830">
    <property type="entry name" value="PP_kinase_middle_dom_sf"/>
</dbReference>
<evidence type="ECO:0000313" key="10">
    <source>
        <dbReference type="EMBL" id="GAF04272.1"/>
    </source>
</evidence>
<dbReference type="OrthoDB" id="9761456at2"/>
<keyword evidence="6 7" id="KW-0460">Magnesium</keyword>
<dbReference type="HAMAP" id="MF_00347">
    <property type="entry name" value="Polyphosphate_kinase"/>
    <property type="match status" value="1"/>
</dbReference>
<keyword evidence="1 7" id="KW-0597">Phosphoprotein</keyword>
<dbReference type="STRING" id="869213.GCA_000517085_01276"/>
<evidence type="ECO:0000256" key="1">
    <source>
        <dbReference type="ARBA" id="ARBA00022553"/>
    </source>
</evidence>
<dbReference type="InterPro" id="IPR025198">
    <property type="entry name" value="PPK_N_dom"/>
</dbReference>
<keyword evidence="2 7" id="KW-0808">Transferase</keyword>
<feature type="binding site" evidence="7">
    <location>
        <position position="575"/>
    </location>
    <ligand>
        <name>ATP</name>
        <dbReference type="ChEBI" id="CHEBI:30616"/>
    </ligand>
</feature>
<feature type="binding site" evidence="7">
    <location>
        <position position="388"/>
    </location>
    <ligand>
        <name>Mg(2+)</name>
        <dbReference type="ChEBI" id="CHEBI:18420"/>
    </ligand>
</feature>